<gene>
    <name evidence="7" type="ORF">AN964_04185</name>
</gene>
<sequence length="340" mass="36417">MRALAKVNPGPGATIQHREIPIPKDNEVLLSIKIAAICGTDLHIYDWNPWAANANIQIPGIMGHECVGEVVDIGRKVTSLSKGDRVSVETHIPCGHCQLCLSGKPHICENLQLFGLQTNGCFAEYATVPAICVRKIPSSIPDEIASVLEPLGVGVHAAQKADITGKRVAVLGAGPIGIFSACSCMALGAESVSISDIQPNRLKIASECADVTAWNPLTSKSTDVLTGTNIPDVIIETTGNERALQEALPHLRKGGQVVLAGLFPGNVSLNLSNDLVFKEATLYGIHGRRMWSTWDLMEDLISSKKLNIQPALTHHLPLEDYKEAFQISHSGEGVKVLLTP</sequence>
<dbReference type="SUPFAM" id="SSF51735">
    <property type="entry name" value="NAD(P)-binding Rossmann-fold domains"/>
    <property type="match status" value="1"/>
</dbReference>
<keyword evidence="3" id="KW-0560">Oxidoreductase</keyword>
<feature type="domain" description="Alcohol dehydrogenase-like N-terminal" evidence="6">
    <location>
        <begin position="25"/>
        <end position="137"/>
    </location>
</feature>
<keyword evidence="1 4" id="KW-0479">Metal-binding</keyword>
<dbReference type="RefSeq" id="WP_055738503.1">
    <property type="nucleotide sequence ID" value="NZ_JAAIWL010000015.1"/>
</dbReference>
<dbReference type="PANTHER" id="PTHR43401:SF2">
    <property type="entry name" value="L-THREONINE 3-DEHYDROGENASE"/>
    <property type="match status" value="1"/>
</dbReference>
<dbReference type="InterPro" id="IPR002328">
    <property type="entry name" value="ADH_Zn_CS"/>
</dbReference>
<dbReference type="AlphaFoldDB" id="A0A0Q3WV89"/>
<evidence type="ECO:0000259" key="6">
    <source>
        <dbReference type="Pfam" id="PF08240"/>
    </source>
</evidence>
<dbReference type="PANTHER" id="PTHR43401">
    <property type="entry name" value="L-THREONINE 3-DEHYDROGENASE"/>
    <property type="match status" value="1"/>
</dbReference>
<dbReference type="InterPro" id="IPR050129">
    <property type="entry name" value="Zn_alcohol_dh"/>
</dbReference>
<evidence type="ECO:0000313" key="7">
    <source>
        <dbReference type="EMBL" id="KQL52796.1"/>
    </source>
</evidence>
<dbReference type="GO" id="GO:0016491">
    <property type="term" value="F:oxidoreductase activity"/>
    <property type="evidence" value="ECO:0007669"/>
    <property type="project" value="UniProtKB-KW"/>
</dbReference>
<comment type="cofactor">
    <cofactor evidence="4">
        <name>Zn(2+)</name>
        <dbReference type="ChEBI" id="CHEBI:29105"/>
    </cofactor>
</comment>
<dbReference type="InterPro" id="IPR036291">
    <property type="entry name" value="NAD(P)-bd_dom_sf"/>
</dbReference>
<dbReference type="Pfam" id="PF00107">
    <property type="entry name" value="ADH_zinc_N"/>
    <property type="match status" value="1"/>
</dbReference>
<dbReference type="OrthoDB" id="9770238at2"/>
<organism evidence="7 8">
    <name type="scientific">Heyndrickxia shackletonii</name>
    <dbReference type="NCBI Taxonomy" id="157838"/>
    <lineage>
        <taxon>Bacteria</taxon>
        <taxon>Bacillati</taxon>
        <taxon>Bacillota</taxon>
        <taxon>Bacilli</taxon>
        <taxon>Bacillales</taxon>
        <taxon>Bacillaceae</taxon>
        <taxon>Heyndrickxia</taxon>
    </lineage>
</organism>
<comment type="caution">
    <text evidence="7">The sequence shown here is derived from an EMBL/GenBank/DDBJ whole genome shotgun (WGS) entry which is preliminary data.</text>
</comment>
<evidence type="ECO:0000259" key="5">
    <source>
        <dbReference type="Pfam" id="PF00107"/>
    </source>
</evidence>
<dbReference type="Gene3D" id="3.90.180.10">
    <property type="entry name" value="Medium-chain alcohol dehydrogenases, catalytic domain"/>
    <property type="match status" value="1"/>
</dbReference>
<dbReference type="PATRIC" id="fig|157838.3.peg.930"/>
<evidence type="ECO:0000256" key="2">
    <source>
        <dbReference type="ARBA" id="ARBA00022833"/>
    </source>
</evidence>
<dbReference type="Pfam" id="PF08240">
    <property type="entry name" value="ADH_N"/>
    <property type="match status" value="1"/>
</dbReference>
<dbReference type="EMBL" id="LJJC01000004">
    <property type="protein sequence ID" value="KQL52796.1"/>
    <property type="molecule type" value="Genomic_DNA"/>
</dbReference>
<dbReference type="Proteomes" id="UP000051888">
    <property type="component" value="Unassembled WGS sequence"/>
</dbReference>
<dbReference type="InterPro" id="IPR013154">
    <property type="entry name" value="ADH-like_N"/>
</dbReference>
<keyword evidence="2 4" id="KW-0862">Zinc</keyword>
<dbReference type="InterPro" id="IPR013149">
    <property type="entry name" value="ADH-like_C"/>
</dbReference>
<accession>A0A0Q3WV89</accession>
<dbReference type="GO" id="GO:0008270">
    <property type="term" value="F:zinc ion binding"/>
    <property type="evidence" value="ECO:0007669"/>
    <property type="project" value="InterPro"/>
</dbReference>
<keyword evidence="8" id="KW-1185">Reference proteome</keyword>
<dbReference type="Gene3D" id="3.40.50.720">
    <property type="entry name" value="NAD(P)-binding Rossmann-like Domain"/>
    <property type="match status" value="1"/>
</dbReference>
<evidence type="ECO:0000256" key="4">
    <source>
        <dbReference type="RuleBase" id="RU361277"/>
    </source>
</evidence>
<comment type="similarity">
    <text evidence="4">Belongs to the zinc-containing alcohol dehydrogenase family.</text>
</comment>
<feature type="domain" description="Alcohol dehydrogenase-like C-terminal" evidence="5">
    <location>
        <begin position="175"/>
        <end position="302"/>
    </location>
</feature>
<protein>
    <recommendedName>
        <fullName evidence="9">L-threonine 3-dehydrogenase</fullName>
    </recommendedName>
</protein>
<dbReference type="STRING" id="157838.AN964_04185"/>
<evidence type="ECO:0008006" key="9">
    <source>
        <dbReference type="Google" id="ProtNLM"/>
    </source>
</evidence>
<reference evidence="7 8" key="1">
    <citation type="submission" date="2015-09" db="EMBL/GenBank/DDBJ databases">
        <title>Genome sequencing project for genomic taxonomy and phylogenomics of Bacillus-like bacteria.</title>
        <authorList>
            <person name="Liu B."/>
            <person name="Wang J."/>
            <person name="Zhu Y."/>
            <person name="Liu G."/>
            <person name="Chen Q."/>
            <person name="Chen Z."/>
            <person name="Lan J."/>
            <person name="Che J."/>
            <person name="Ge C."/>
            <person name="Shi H."/>
            <person name="Pan Z."/>
            <person name="Liu X."/>
        </authorList>
    </citation>
    <scope>NUCLEOTIDE SEQUENCE [LARGE SCALE GENOMIC DNA]</scope>
    <source>
        <strain evidence="7 8">LMG 18435</strain>
    </source>
</reference>
<evidence type="ECO:0000256" key="3">
    <source>
        <dbReference type="ARBA" id="ARBA00023002"/>
    </source>
</evidence>
<dbReference type="PROSITE" id="PS00059">
    <property type="entry name" value="ADH_ZINC"/>
    <property type="match status" value="1"/>
</dbReference>
<evidence type="ECO:0000256" key="1">
    <source>
        <dbReference type="ARBA" id="ARBA00022723"/>
    </source>
</evidence>
<dbReference type="SUPFAM" id="SSF50129">
    <property type="entry name" value="GroES-like"/>
    <property type="match status" value="1"/>
</dbReference>
<proteinExistence type="inferred from homology"/>
<name>A0A0Q3WV89_9BACI</name>
<evidence type="ECO:0000313" key="8">
    <source>
        <dbReference type="Proteomes" id="UP000051888"/>
    </source>
</evidence>
<dbReference type="InterPro" id="IPR011032">
    <property type="entry name" value="GroES-like_sf"/>
</dbReference>